<evidence type="ECO:0000313" key="2">
    <source>
        <dbReference type="Proteomes" id="UP000249239"/>
    </source>
</evidence>
<evidence type="ECO:0000313" key="1">
    <source>
        <dbReference type="EMBL" id="PZX20429.1"/>
    </source>
</evidence>
<dbReference type="AlphaFoldDB" id="A0A2W7QET2"/>
<dbReference type="EMBL" id="QKZK01000002">
    <property type="protein sequence ID" value="PZX20429.1"/>
    <property type="molecule type" value="Genomic_DNA"/>
</dbReference>
<protein>
    <submittedName>
        <fullName evidence="1">Uncharacterized protein</fullName>
    </submittedName>
</protein>
<accession>A0A2W7QET2</accession>
<comment type="caution">
    <text evidence="1">The sequence shown here is derived from an EMBL/GenBank/DDBJ whole genome shotgun (WGS) entry which is preliminary data.</text>
</comment>
<organism evidence="1 2">
    <name type="scientific">Breznakibacter xylanolyticus</name>
    <dbReference type="NCBI Taxonomy" id="990"/>
    <lineage>
        <taxon>Bacteria</taxon>
        <taxon>Pseudomonadati</taxon>
        <taxon>Bacteroidota</taxon>
        <taxon>Bacteroidia</taxon>
        <taxon>Marinilabiliales</taxon>
        <taxon>Marinilabiliaceae</taxon>
        <taxon>Breznakibacter</taxon>
    </lineage>
</organism>
<dbReference type="RefSeq" id="WP_111444152.1">
    <property type="nucleotide sequence ID" value="NZ_QKZK01000002.1"/>
</dbReference>
<reference evidence="1 2" key="1">
    <citation type="submission" date="2018-06" db="EMBL/GenBank/DDBJ databases">
        <title>Genomic Encyclopedia of Archaeal and Bacterial Type Strains, Phase II (KMG-II): from individual species to whole genera.</title>
        <authorList>
            <person name="Goeker M."/>
        </authorList>
    </citation>
    <scope>NUCLEOTIDE SEQUENCE [LARGE SCALE GENOMIC DNA]</scope>
    <source>
        <strain evidence="1 2">DSM 6779</strain>
    </source>
</reference>
<name>A0A2W7QET2_9BACT</name>
<dbReference type="Proteomes" id="UP000249239">
    <property type="component" value="Unassembled WGS sequence"/>
</dbReference>
<sequence>MIQKDYILRLLADLAEALARLLKIQQPHQAFDEMTRTLESVYKMTLDEFLNLPDNELQQPDWPASSGIADSMGEFLNTAADIAHQHHRHDIAENLKLKALHLLSEAEAQSSTYSFNRMVIINRIKEELGI</sequence>
<proteinExistence type="predicted"/>
<gene>
    <name evidence="1" type="ORF">LX69_00428</name>
</gene>
<keyword evidence="2" id="KW-1185">Reference proteome</keyword>